<feature type="transmembrane region" description="Helical" evidence="2">
    <location>
        <begin position="327"/>
        <end position="346"/>
    </location>
</feature>
<feature type="transmembrane region" description="Helical" evidence="2">
    <location>
        <begin position="261"/>
        <end position="282"/>
    </location>
</feature>
<organism evidence="3 4">
    <name type="scientific">Cuscuta australis</name>
    <dbReference type="NCBI Taxonomy" id="267555"/>
    <lineage>
        <taxon>Eukaryota</taxon>
        <taxon>Viridiplantae</taxon>
        <taxon>Streptophyta</taxon>
        <taxon>Embryophyta</taxon>
        <taxon>Tracheophyta</taxon>
        <taxon>Spermatophyta</taxon>
        <taxon>Magnoliopsida</taxon>
        <taxon>eudicotyledons</taxon>
        <taxon>Gunneridae</taxon>
        <taxon>Pentapetalae</taxon>
        <taxon>asterids</taxon>
        <taxon>lamiids</taxon>
        <taxon>Solanales</taxon>
        <taxon>Convolvulaceae</taxon>
        <taxon>Cuscuteae</taxon>
        <taxon>Cuscuta</taxon>
        <taxon>Cuscuta subgen. Grammica</taxon>
        <taxon>Cuscuta sect. Cleistogrammica</taxon>
    </lineage>
</organism>
<reference evidence="3 4" key="1">
    <citation type="submission" date="2018-06" db="EMBL/GenBank/DDBJ databases">
        <title>The Genome of Cuscuta australis (Dodder) Provides Insight into the Evolution of Plant Parasitism.</title>
        <authorList>
            <person name="Liu H."/>
        </authorList>
    </citation>
    <scope>NUCLEOTIDE SEQUENCE [LARGE SCALE GENOMIC DNA]</scope>
    <source>
        <strain evidence="4">cv. Yunnan</strain>
        <tissue evidence="3">Vines</tissue>
    </source>
</reference>
<keyword evidence="2" id="KW-0812">Transmembrane</keyword>
<dbReference type="SUPFAM" id="SSF103473">
    <property type="entry name" value="MFS general substrate transporter"/>
    <property type="match status" value="1"/>
</dbReference>
<feature type="transmembrane region" description="Helical" evidence="2">
    <location>
        <begin position="294"/>
        <end position="315"/>
    </location>
</feature>
<evidence type="ECO:0000313" key="3">
    <source>
        <dbReference type="EMBL" id="RAL54992.1"/>
    </source>
</evidence>
<dbReference type="AlphaFoldDB" id="A0A328EAW2"/>
<gene>
    <name evidence="3" type="ORF">DM860_013688</name>
</gene>
<feature type="transmembrane region" description="Helical" evidence="2">
    <location>
        <begin position="382"/>
        <end position="403"/>
    </location>
</feature>
<dbReference type="Proteomes" id="UP000249390">
    <property type="component" value="Unassembled WGS sequence"/>
</dbReference>
<dbReference type="InterPro" id="IPR008509">
    <property type="entry name" value="MOT2/MFSD5"/>
</dbReference>
<evidence type="ECO:0000256" key="2">
    <source>
        <dbReference type="SAM" id="Phobius"/>
    </source>
</evidence>
<dbReference type="EMBL" id="NQVE01000005">
    <property type="protein sequence ID" value="RAL54992.1"/>
    <property type="molecule type" value="Genomic_DNA"/>
</dbReference>
<feature type="transmembrane region" description="Helical" evidence="2">
    <location>
        <begin position="58"/>
        <end position="75"/>
    </location>
</feature>
<dbReference type="InterPro" id="IPR036259">
    <property type="entry name" value="MFS_trans_sf"/>
</dbReference>
<keyword evidence="2" id="KW-0472">Membrane</keyword>
<feature type="transmembrane region" description="Helical" evidence="2">
    <location>
        <begin position="143"/>
        <end position="161"/>
    </location>
</feature>
<protein>
    <recommendedName>
        <fullName evidence="5">Major facilitator superfamily (MFS) profile domain-containing protein</fullName>
    </recommendedName>
</protein>
<sequence>MGVMVASDVWVPNPALYIFLFASCLMLICCFPANSNGRTSNVFDHSHSPSFSSSKRSFLFLFSLTSVIEGLWSVFGENELIYYGISKDGMVLWLCLGCAAAVFLGSFLGVLSDLIGQRRLCLLFFMLHLFVVIWRKVIANPSIWISSICLSLASSIFYFNFETQMVVELEKQGLRRDALNDMFWLMSFYESASFIVSQVLGNWLIGGTEGSAVNLLPTAAAILSLVALIYASQRLKEFPRTTKFEDYKIKFHSYILMDRRIWLLSWVQACVRFSSVVFWILWAPTIVGDGREMVLGLVYPCLLGAKMLGSSAFPWFNGPLSLRTEEYLVYTFVLMGSLMSIIAYDYQEIEMLLILFCLYHACLGLVLPSLARLRTMFVPNELRAGMMSLSLAPSNAALFFFLVQRGYYHNIENSTVIALGALGLFTAAGCMHMLKRAGKQPHQSWIKL</sequence>
<feature type="transmembrane region" description="Helical" evidence="2">
    <location>
        <begin position="211"/>
        <end position="231"/>
    </location>
</feature>
<name>A0A328EAW2_9ASTE</name>
<keyword evidence="4" id="KW-1185">Reference proteome</keyword>
<accession>A0A328EAW2</accession>
<feature type="transmembrane region" description="Helical" evidence="2">
    <location>
        <begin position="182"/>
        <end position="205"/>
    </location>
</feature>
<feature type="transmembrane region" description="Helical" evidence="2">
    <location>
        <begin position="15"/>
        <end position="37"/>
    </location>
</feature>
<dbReference type="GO" id="GO:0016020">
    <property type="term" value="C:membrane"/>
    <property type="evidence" value="ECO:0007669"/>
    <property type="project" value="InterPro"/>
</dbReference>
<feature type="transmembrane region" description="Helical" evidence="2">
    <location>
        <begin position="352"/>
        <end position="370"/>
    </location>
</feature>
<comment type="caution">
    <text evidence="3">The sequence shown here is derived from an EMBL/GenBank/DDBJ whole genome shotgun (WGS) entry which is preliminary data.</text>
</comment>
<dbReference type="Pfam" id="PF05631">
    <property type="entry name" value="MFS_5"/>
    <property type="match status" value="1"/>
</dbReference>
<feature type="transmembrane region" description="Helical" evidence="2">
    <location>
        <begin position="120"/>
        <end position="137"/>
    </location>
</feature>
<proteinExistence type="inferred from homology"/>
<evidence type="ECO:0000313" key="4">
    <source>
        <dbReference type="Proteomes" id="UP000249390"/>
    </source>
</evidence>
<dbReference type="PANTHER" id="PTHR23516:SF2">
    <property type="entry name" value="MOLYBDATE-ANION TRANSPORTER"/>
    <property type="match status" value="1"/>
</dbReference>
<dbReference type="PANTHER" id="PTHR23516">
    <property type="entry name" value="SAM (S-ADENOSYL METHIONINE) TRANSPORTER"/>
    <property type="match status" value="1"/>
</dbReference>
<dbReference type="Gene3D" id="1.20.1250.20">
    <property type="entry name" value="MFS general substrate transporter like domains"/>
    <property type="match status" value="1"/>
</dbReference>
<dbReference type="GO" id="GO:0015098">
    <property type="term" value="F:molybdate ion transmembrane transporter activity"/>
    <property type="evidence" value="ECO:0007669"/>
    <property type="project" value="InterPro"/>
</dbReference>
<keyword evidence="2" id="KW-1133">Transmembrane helix</keyword>
<comment type="similarity">
    <text evidence="1">Belongs to the major facilitator superfamily. Phosphate:H(+) symporter (TC 2.A.1.9) family.</text>
</comment>
<feature type="transmembrane region" description="Helical" evidence="2">
    <location>
        <begin position="90"/>
        <end position="111"/>
    </location>
</feature>
<evidence type="ECO:0008006" key="5">
    <source>
        <dbReference type="Google" id="ProtNLM"/>
    </source>
</evidence>
<evidence type="ECO:0000256" key="1">
    <source>
        <dbReference type="ARBA" id="ARBA00044504"/>
    </source>
</evidence>
<feature type="transmembrane region" description="Helical" evidence="2">
    <location>
        <begin position="415"/>
        <end position="434"/>
    </location>
</feature>